<dbReference type="SUPFAM" id="SSF53474">
    <property type="entry name" value="alpha/beta-Hydrolases"/>
    <property type="match status" value="1"/>
</dbReference>
<evidence type="ECO:0000256" key="1">
    <source>
        <dbReference type="ARBA" id="ARBA00006249"/>
    </source>
</evidence>
<dbReference type="Gene3D" id="3.40.50.1820">
    <property type="entry name" value="alpha/beta hydrolase"/>
    <property type="match status" value="1"/>
</dbReference>
<evidence type="ECO:0000256" key="3">
    <source>
        <dbReference type="ARBA" id="ARBA00022723"/>
    </source>
</evidence>
<dbReference type="PANTHER" id="PTHR33938">
    <property type="entry name" value="FERULOYL ESTERASE B-RELATED"/>
    <property type="match status" value="1"/>
</dbReference>
<reference evidence="9 10" key="1">
    <citation type="submission" date="2021-05" db="EMBL/GenBank/DDBJ databases">
        <title>Croceibacterium sp. LX-88 genome sequence.</title>
        <authorList>
            <person name="Luo X."/>
        </authorList>
    </citation>
    <scope>NUCLEOTIDE SEQUENCE [LARGE SCALE GENOMIC DNA]</scope>
    <source>
        <strain evidence="9 10">LX-88</strain>
    </source>
</reference>
<organism evidence="9 10">
    <name type="scientific">Croceibacterium selenioxidans</name>
    <dbReference type="NCBI Taxonomy" id="2838833"/>
    <lineage>
        <taxon>Bacteria</taxon>
        <taxon>Pseudomonadati</taxon>
        <taxon>Pseudomonadota</taxon>
        <taxon>Alphaproteobacteria</taxon>
        <taxon>Sphingomonadales</taxon>
        <taxon>Erythrobacteraceae</taxon>
        <taxon>Croceibacterium</taxon>
    </lineage>
</organism>
<keyword evidence="10" id="KW-1185">Reference proteome</keyword>
<proteinExistence type="inferred from homology"/>
<feature type="region of interest" description="Disordered" evidence="8">
    <location>
        <begin position="403"/>
        <end position="424"/>
    </location>
</feature>
<sequence length="446" mass="47552">MINRRTGAQGKEFGIGFELALPEPWNGRFLLQGGGGLNGSVGRAIGDVATGGVPALSRGFAVVSHDSGHKGAVFDASFSVDQRAALDFAEASVRTVTLVAKDIVQKHYGREIAHSYMAGCSTGGRESMLASQRYPELFDGIVVGAPAMRTGFSNLGAAYAKVQFNQAAPRDAEGKPLPEQAFSPADRQTILKGMLAQCDALDGLEDGMIMNVAQCHFQPAKLQCSGAKQDGCLSGVQVGALERAFAGPKDASGRPLYVPVPFDTGVVDLSGPISGYIVSGKADILGPANRDLTMDVDAAAWTIRADAMQRLTDTNVWTNLNTFLGKGGKILFYHGVSDPWFSANDTWDYWQRAREVSGGEAWDKASRFYMVPGMAHCGGGNAFDRFDLLSEVVAWVEEGKAPANPVARRSSAPEQERPLCQHPAYPRYMGGDTKKASSYVCTQPAA</sequence>
<keyword evidence="3" id="KW-0479">Metal-binding</keyword>
<dbReference type="EMBL" id="JAHFVK010000001">
    <property type="protein sequence ID" value="MBT2134364.1"/>
    <property type="molecule type" value="Genomic_DNA"/>
</dbReference>
<name>A0ABS5W7J9_9SPHN</name>
<comment type="similarity">
    <text evidence="1">Belongs to the tannase family.</text>
</comment>
<dbReference type="Pfam" id="PF07519">
    <property type="entry name" value="Tannase"/>
    <property type="match status" value="1"/>
</dbReference>
<evidence type="ECO:0000256" key="5">
    <source>
        <dbReference type="ARBA" id="ARBA00022801"/>
    </source>
</evidence>
<keyword evidence="2" id="KW-0719">Serine esterase</keyword>
<accession>A0ABS5W7J9</accession>
<evidence type="ECO:0000256" key="7">
    <source>
        <dbReference type="ARBA" id="ARBA00023157"/>
    </source>
</evidence>
<keyword evidence="7" id="KW-1015">Disulfide bond</keyword>
<evidence type="ECO:0000256" key="4">
    <source>
        <dbReference type="ARBA" id="ARBA00022729"/>
    </source>
</evidence>
<keyword evidence="5 9" id="KW-0378">Hydrolase</keyword>
<dbReference type="Proteomes" id="UP000811255">
    <property type="component" value="Unassembled WGS sequence"/>
</dbReference>
<dbReference type="InterPro" id="IPR011118">
    <property type="entry name" value="Tannase/feruloyl_esterase"/>
</dbReference>
<evidence type="ECO:0000256" key="6">
    <source>
        <dbReference type="ARBA" id="ARBA00022837"/>
    </source>
</evidence>
<evidence type="ECO:0000313" key="10">
    <source>
        <dbReference type="Proteomes" id="UP000811255"/>
    </source>
</evidence>
<dbReference type="GO" id="GO:0016787">
    <property type="term" value="F:hydrolase activity"/>
    <property type="evidence" value="ECO:0007669"/>
    <property type="project" value="UniProtKB-KW"/>
</dbReference>
<comment type="caution">
    <text evidence="9">The sequence shown here is derived from an EMBL/GenBank/DDBJ whole genome shotgun (WGS) entry which is preliminary data.</text>
</comment>
<dbReference type="InterPro" id="IPR029058">
    <property type="entry name" value="AB_hydrolase_fold"/>
</dbReference>
<keyword evidence="4" id="KW-0732">Signal</keyword>
<dbReference type="PANTHER" id="PTHR33938:SF15">
    <property type="entry name" value="FERULOYL ESTERASE B-RELATED"/>
    <property type="match status" value="1"/>
</dbReference>
<evidence type="ECO:0000256" key="8">
    <source>
        <dbReference type="SAM" id="MobiDB-lite"/>
    </source>
</evidence>
<gene>
    <name evidence="9" type="ORF">KK137_08470</name>
</gene>
<keyword evidence="6" id="KW-0106">Calcium</keyword>
<protein>
    <submittedName>
        <fullName evidence="9">Tannase/feruloyl esterase family alpha/beta hydrolase</fullName>
    </submittedName>
</protein>
<evidence type="ECO:0000256" key="2">
    <source>
        <dbReference type="ARBA" id="ARBA00022487"/>
    </source>
</evidence>
<evidence type="ECO:0000313" key="9">
    <source>
        <dbReference type="EMBL" id="MBT2134364.1"/>
    </source>
</evidence>